<reference evidence="1" key="1">
    <citation type="journal article" date="2009" name="Rice">
        <title>De Novo Next Generation Sequencing of Plant Genomes.</title>
        <authorList>
            <person name="Rounsley S."/>
            <person name="Marri P.R."/>
            <person name="Yu Y."/>
            <person name="He R."/>
            <person name="Sisneros N."/>
            <person name="Goicoechea J.L."/>
            <person name="Lee S.J."/>
            <person name="Angelova A."/>
            <person name="Kudrna D."/>
            <person name="Luo M."/>
            <person name="Affourtit J."/>
            <person name="Desany B."/>
            <person name="Knight J."/>
            <person name="Niazi F."/>
            <person name="Egholm M."/>
            <person name="Wing R.A."/>
        </authorList>
    </citation>
    <scope>NUCLEOTIDE SEQUENCE [LARGE SCALE GENOMIC DNA]</scope>
    <source>
        <strain evidence="1">cv. IRGC 105608</strain>
    </source>
</reference>
<dbReference type="AlphaFoldDB" id="A0A0D3ERN1"/>
<dbReference type="PaxDb" id="65489-OBART01G23990.1"/>
<dbReference type="Gramene" id="OBART01G23990.1">
    <property type="protein sequence ID" value="OBART01G23990.1"/>
    <property type="gene ID" value="OBART01G23990"/>
</dbReference>
<sequence length="115" mass="12866">MANLRSESACVPAGVLVGWWQRMLWRLGRRGYRAFCWVCYLLDAFFTSEDAVGCIACMPDVCLHVYVRVPMHTCLPECCVACPRSTAAPAVGAMGHGREPWDLKAVLDTSFFRAY</sequence>
<organism evidence="1">
    <name type="scientific">Oryza barthii</name>
    <dbReference type="NCBI Taxonomy" id="65489"/>
    <lineage>
        <taxon>Eukaryota</taxon>
        <taxon>Viridiplantae</taxon>
        <taxon>Streptophyta</taxon>
        <taxon>Embryophyta</taxon>
        <taxon>Tracheophyta</taxon>
        <taxon>Spermatophyta</taxon>
        <taxon>Magnoliopsida</taxon>
        <taxon>Liliopsida</taxon>
        <taxon>Poales</taxon>
        <taxon>Poaceae</taxon>
        <taxon>BOP clade</taxon>
        <taxon>Oryzoideae</taxon>
        <taxon>Oryzeae</taxon>
        <taxon>Oryzinae</taxon>
        <taxon>Oryza</taxon>
    </lineage>
</organism>
<evidence type="ECO:0000313" key="2">
    <source>
        <dbReference type="Proteomes" id="UP000026960"/>
    </source>
</evidence>
<dbReference type="HOGENOM" id="CLU_2112602_0_0_1"/>
<dbReference type="EnsemblPlants" id="OBART01G23990.1">
    <property type="protein sequence ID" value="OBART01G23990.1"/>
    <property type="gene ID" value="OBART01G23990"/>
</dbReference>
<accession>A0A0D3ERN1</accession>
<keyword evidence="2" id="KW-1185">Reference proteome</keyword>
<reference evidence="1" key="2">
    <citation type="submission" date="2015-03" db="UniProtKB">
        <authorList>
            <consortium name="EnsemblPlants"/>
        </authorList>
    </citation>
    <scope>IDENTIFICATION</scope>
</reference>
<proteinExistence type="predicted"/>
<name>A0A0D3ERN1_9ORYZ</name>
<protein>
    <submittedName>
        <fullName evidence="1">Uncharacterized protein</fullName>
    </submittedName>
</protein>
<dbReference type="Proteomes" id="UP000026960">
    <property type="component" value="Chromosome 1"/>
</dbReference>
<evidence type="ECO:0000313" key="1">
    <source>
        <dbReference type="EnsemblPlants" id="OBART01G23990.1"/>
    </source>
</evidence>